<protein>
    <submittedName>
        <fullName evidence="1">Putative house-cleaning noncanonical NTP pyrophosphatase (MazG superfamily)</fullName>
    </submittedName>
</protein>
<reference evidence="1 2" key="1">
    <citation type="submission" date="2020-08" db="EMBL/GenBank/DDBJ databases">
        <title>Genomic Encyclopedia of Type Strains, Phase IV (KMG-IV): sequencing the most valuable type-strain genomes for metagenomic binning, comparative biology and taxonomic classification.</title>
        <authorList>
            <person name="Goeker M."/>
        </authorList>
    </citation>
    <scope>NUCLEOTIDE SEQUENCE [LARGE SCALE GENOMIC DNA]</scope>
    <source>
        <strain evidence="1 2">DSM 27939</strain>
    </source>
</reference>
<dbReference type="Proteomes" id="UP000552709">
    <property type="component" value="Unassembled WGS sequence"/>
</dbReference>
<dbReference type="SUPFAM" id="SSF101386">
    <property type="entry name" value="all-alpha NTP pyrophosphatases"/>
    <property type="match status" value="1"/>
</dbReference>
<keyword evidence="2" id="KW-1185">Reference proteome</keyword>
<evidence type="ECO:0000313" key="2">
    <source>
        <dbReference type="Proteomes" id="UP000552709"/>
    </source>
</evidence>
<dbReference type="RefSeq" id="WP_184130041.1">
    <property type="nucleotide sequence ID" value="NZ_JACHFL010000003.1"/>
</dbReference>
<dbReference type="AlphaFoldDB" id="A0A7W8JW21"/>
<sequence length="95" mass="10646">MGKLVRDRIPELFGGMSGVLDTEHFRAALHTKLGEEVSEYLESGEVLELADVLEVVYALARLDGVDTEQLETLRRQKAEERGAFAARLWWEPSSG</sequence>
<name>A0A7W8JW21_9DEIO</name>
<evidence type="ECO:0000313" key="1">
    <source>
        <dbReference type="EMBL" id="MBB5362694.1"/>
    </source>
</evidence>
<proteinExistence type="predicted"/>
<comment type="caution">
    <text evidence="1">The sequence shown here is derived from an EMBL/GenBank/DDBJ whole genome shotgun (WGS) entry which is preliminary data.</text>
</comment>
<dbReference type="EMBL" id="JACHFL010000003">
    <property type="protein sequence ID" value="MBB5362694.1"/>
    <property type="molecule type" value="Genomic_DNA"/>
</dbReference>
<gene>
    <name evidence="1" type="ORF">HNQ08_001789</name>
</gene>
<organism evidence="1 2">
    <name type="scientific">Deinococcus humi</name>
    <dbReference type="NCBI Taxonomy" id="662880"/>
    <lineage>
        <taxon>Bacteria</taxon>
        <taxon>Thermotogati</taxon>
        <taxon>Deinococcota</taxon>
        <taxon>Deinococci</taxon>
        <taxon>Deinococcales</taxon>
        <taxon>Deinococcaceae</taxon>
        <taxon>Deinococcus</taxon>
    </lineage>
</organism>
<dbReference type="InterPro" id="IPR038735">
    <property type="entry name" value="MSMEG_1276-like_NTP-PPase_dom"/>
</dbReference>
<dbReference type="CDD" id="cd11532">
    <property type="entry name" value="NTP-PPase_COG4997"/>
    <property type="match status" value="1"/>
</dbReference>
<accession>A0A7W8JW21</accession>